<name>A0ABW8U6M8_9GAMM</name>
<dbReference type="PANTHER" id="PTHR14097">
    <property type="entry name" value="OXIDOREDUCTASE HTATIP2"/>
    <property type="match status" value="1"/>
</dbReference>
<reference evidence="2 3" key="1">
    <citation type="submission" date="2024-11" db="EMBL/GenBank/DDBJ databases">
        <title>First Report of Moraxella oculi in Brazil in an Infectious Bovine Keratoconjunctivitis Outbreak.</title>
        <authorList>
            <person name="Carvalho C.V."/>
            <person name="Domingues R."/>
            <person name="Coutinho C."/>
            <person name="Honorio N.T.B.S."/>
            <person name="Faza D.R.L.R."/>
            <person name="Carvalho W.A."/>
            <person name="Machado A.B.F."/>
            <person name="Martins M.F."/>
            <person name="Gaspar E.B."/>
        </authorList>
    </citation>
    <scope>NUCLEOTIDE SEQUENCE [LARGE SCALE GENOMIC DNA]</scope>
    <source>
        <strain evidence="2 3">2117LE</strain>
    </source>
</reference>
<sequence length="238" mass="26657">MKTKAVLIGASGRVGQALARELAALYDTLIIITRTQPRAISENTHIYHVHDFDLLPDRIASMPIGQDTDAFSCLNITKKDAISDDEFYQVNVLFNTAFAKACRDKGVSRFFYLSTMGADNAGHDPDLIAKSNVEHYLKSLDFNDLAFFRLHKLTPAKEKFSIKSLGRFGLSVAKNAANSLMPFDKKQRLTPKRVAVAMSLTAYQRQLRNRHQVNEHACVIITHDDMCAMTEIGKHAIE</sequence>
<gene>
    <name evidence="2" type="ORF">ACJHVH_01795</name>
</gene>
<organism evidence="2 3">
    <name type="scientific">Moraxella oculi</name>
    <dbReference type="NCBI Taxonomy" id="2940516"/>
    <lineage>
        <taxon>Bacteria</taxon>
        <taxon>Pseudomonadati</taxon>
        <taxon>Pseudomonadota</taxon>
        <taxon>Gammaproteobacteria</taxon>
        <taxon>Moraxellales</taxon>
        <taxon>Moraxellaceae</taxon>
        <taxon>Moraxella</taxon>
    </lineage>
</organism>
<dbReference type="Proteomes" id="UP001624684">
    <property type="component" value="Unassembled WGS sequence"/>
</dbReference>
<evidence type="ECO:0000313" key="2">
    <source>
        <dbReference type="EMBL" id="MFL1731737.1"/>
    </source>
</evidence>
<dbReference type="SUPFAM" id="SSF51735">
    <property type="entry name" value="NAD(P)-binding Rossmann-fold domains"/>
    <property type="match status" value="1"/>
</dbReference>
<dbReference type="Gene3D" id="3.40.50.720">
    <property type="entry name" value="NAD(P)-binding Rossmann-like Domain"/>
    <property type="match status" value="1"/>
</dbReference>
<dbReference type="InterPro" id="IPR036291">
    <property type="entry name" value="NAD(P)-bd_dom_sf"/>
</dbReference>
<dbReference type="RefSeq" id="WP_249097686.1">
    <property type="nucleotide sequence ID" value="NZ_JAMBAQ010000001.1"/>
</dbReference>
<dbReference type="PANTHER" id="PTHR14097:SF7">
    <property type="entry name" value="OXIDOREDUCTASE HTATIP2"/>
    <property type="match status" value="1"/>
</dbReference>
<dbReference type="Pfam" id="PF13460">
    <property type="entry name" value="NAD_binding_10"/>
    <property type="match status" value="1"/>
</dbReference>
<dbReference type="InterPro" id="IPR016040">
    <property type="entry name" value="NAD(P)-bd_dom"/>
</dbReference>
<accession>A0ABW8U6M8</accession>
<evidence type="ECO:0000313" key="3">
    <source>
        <dbReference type="Proteomes" id="UP001624684"/>
    </source>
</evidence>
<feature type="domain" description="NAD(P)-binding" evidence="1">
    <location>
        <begin position="9"/>
        <end position="139"/>
    </location>
</feature>
<protein>
    <submittedName>
        <fullName evidence="2">NAD(P)H-binding protein</fullName>
    </submittedName>
</protein>
<comment type="caution">
    <text evidence="2">The sequence shown here is derived from an EMBL/GenBank/DDBJ whole genome shotgun (WGS) entry which is preliminary data.</text>
</comment>
<dbReference type="EMBL" id="JBJJXE010000001">
    <property type="protein sequence ID" value="MFL1731737.1"/>
    <property type="molecule type" value="Genomic_DNA"/>
</dbReference>
<keyword evidence="3" id="KW-1185">Reference proteome</keyword>
<evidence type="ECO:0000259" key="1">
    <source>
        <dbReference type="Pfam" id="PF13460"/>
    </source>
</evidence>
<proteinExistence type="predicted"/>